<dbReference type="Proteomes" id="UP000179616">
    <property type="component" value="Unassembled WGS sequence"/>
</dbReference>
<organism evidence="8 9">
    <name type="scientific">Mycobacteroides franklinii</name>
    <dbReference type="NCBI Taxonomy" id="948102"/>
    <lineage>
        <taxon>Bacteria</taxon>
        <taxon>Bacillati</taxon>
        <taxon>Actinomycetota</taxon>
        <taxon>Actinomycetes</taxon>
        <taxon>Mycobacteriales</taxon>
        <taxon>Mycobacteriaceae</taxon>
        <taxon>Mycobacteroides</taxon>
    </lineage>
</organism>
<dbReference type="PANTHER" id="PTHR43124">
    <property type="entry name" value="PURINE EFFLUX PUMP PBUE"/>
    <property type="match status" value="1"/>
</dbReference>
<comment type="caution">
    <text evidence="8">The sequence shown here is derived from an EMBL/GenBank/DDBJ whole genome shotgun (WGS) entry which is preliminary data.</text>
</comment>
<evidence type="ECO:0000256" key="4">
    <source>
        <dbReference type="ARBA" id="ARBA00022989"/>
    </source>
</evidence>
<dbReference type="PANTHER" id="PTHR43124:SF3">
    <property type="entry name" value="CHLORAMPHENICOL EFFLUX PUMP RV0191"/>
    <property type="match status" value="1"/>
</dbReference>
<dbReference type="GO" id="GO:0005886">
    <property type="term" value="C:plasma membrane"/>
    <property type="evidence" value="ECO:0007669"/>
    <property type="project" value="UniProtKB-SubCell"/>
</dbReference>
<evidence type="ECO:0000256" key="2">
    <source>
        <dbReference type="ARBA" id="ARBA00022475"/>
    </source>
</evidence>
<accession>A0A1S1L6S6</accession>
<dbReference type="OrthoDB" id="4427197at2"/>
<sequence length="428" mass="44644">MTAGHRQRVPSQAIDTQASDLASATEAKTTIRKWLAVATVGVAVFAVTTTEMMPMGLLPSIARDLHVSEGQAGLSVTLYGILAGLLAPATTVLAGRIDRRTLLLTILAVFTVGNALSAASLNHALFMVSRFTCGVIHGLMWAIVASVAIRLVADRDAVRATAAVFSGISLALVLGVPCGAFLGSILGWRWAFALLSALCGLTCVLIRLLLPSLPSRRSFAFSDLAPLLKSKPVRRVLIVTAGIVIGNYSAYTYIAPFLGEARGINAGLIGVFLLCYGIAGVAGNFASAALLNRFRTVRPVLAGLTVVMTAGVLLMMIPTYSLLLVALWMVIWGASYSALPVALQTFVLRVSDRQSGEATTSLYVLVFNCAIAGGALFGGVVIDSGGPNAPMLTGAIFCATTLAAICAIREPSKSIQPQTLNQEPGLAV</sequence>
<keyword evidence="2" id="KW-1003">Cell membrane</keyword>
<feature type="domain" description="Major facilitator superfamily (MFS) profile" evidence="7">
    <location>
        <begin position="34"/>
        <end position="412"/>
    </location>
</feature>
<feature type="transmembrane region" description="Helical" evidence="6">
    <location>
        <begin position="326"/>
        <end position="350"/>
    </location>
</feature>
<dbReference type="RefSeq" id="WP_070940061.1">
    <property type="nucleotide sequence ID" value="NZ_MLIK01000024.1"/>
</dbReference>
<gene>
    <name evidence="8" type="ORF">BKG76_22040</name>
</gene>
<dbReference type="Pfam" id="PF07690">
    <property type="entry name" value="MFS_1"/>
    <property type="match status" value="1"/>
</dbReference>
<feature type="transmembrane region" description="Helical" evidence="6">
    <location>
        <begin position="160"/>
        <end position="182"/>
    </location>
</feature>
<dbReference type="SUPFAM" id="SSF103473">
    <property type="entry name" value="MFS general substrate transporter"/>
    <property type="match status" value="1"/>
</dbReference>
<evidence type="ECO:0000313" key="9">
    <source>
        <dbReference type="Proteomes" id="UP000179616"/>
    </source>
</evidence>
<dbReference type="AlphaFoldDB" id="A0A1S1L6S6"/>
<feature type="transmembrane region" description="Helical" evidence="6">
    <location>
        <begin position="34"/>
        <end position="56"/>
    </location>
</feature>
<dbReference type="InterPro" id="IPR036259">
    <property type="entry name" value="MFS_trans_sf"/>
</dbReference>
<keyword evidence="4 6" id="KW-1133">Transmembrane helix</keyword>
<evidence type="ECO:0000256" key="5">
    <source>
        <dbReference type="ARBA" id="ARBA00023136"/>
    </source>
</evidence>
<feature type="transmembrane region" description="Helical" evidence="6">
    <location>
        <begin position="236"/>
        <end position="254"/>
    </location>
</feature>
<dbReference type="GO" id="GO:0022857">
    <property type="term" value="F:transmembrane transporter activity"/>
    <property type="evidence" value="ECO:0007669"/>
    <property type="project" value="InterPro"/>
</dbReference>
<feature type="transmembrane region" description="Helical" evidence="6">
    <location>
        <begin position="388"/>
        <end position="408"/>
    </location>
</feature>
<reference evidence="8 9" key="1">
    <citation type="submission" date="2016-10" db="EMBL/GenBank/DDBJ databases">
        <title>Evaluation of Human, Veterinary and Environmental Mycobacterium chelonae Isolates by Core Genome Phylogenomic Analysis, Targeted Gene Comparison, and Anti-microbial Susceptibility Patterns: A Tale of Mistaken Identities.</title>
        <authorList>
            <person name="Fogelson S.B."/>
            <person name="Camus A.C."/>
            <person name="Lorenz W."/>
            <person name="Vasireddy R."/>
            <person name="Vasireddy S."/>
            <person name="Smith T."/>
            <person name="Brown-Elliott B.A."/>
            <person name="Wallace R.J.Jr."/>
            <person name="Hasan N.A."/>
            <person name="Reischl U."/>
            <person name="Sanchez S."/>
        </authorList>
    </citation>
    <scope>NUCLEOTIDE SEQUENCE [LARGE SCALE GENOMIC DNA]</scope>
    <source>
        <strain evidence="8 9">1559</strain>
    </source>
</reference>
<evidence type="ECO:0000256" key="6">
    <source>
        <dbReference type="SAM" id="Phobius"/>
    </source>
</evidence>
<evidence type="ECO:0000256" key="3">
    <source>
        <dbReference type="ARBA" id="ARBA00022692"/>
    </source>
</evidence>
<feature type="transmembrane region" description="Helical" evidence="6">
    <location>
        <begin position="300"/>
        <end position="320"/>
    </location>
</feature>
<dbReference type="Gene3D" id="1.20.1250.20">
    <property type="entry name" value="MFS general substrate transporter like domains"/>
    <property type="match status" value="1"/>
</dbReference>
<evidence type="ECO:0000313" key="8">
    <source>
        <dbReference type="EMBL" id="OHU19416.1"/>
    </source>
</evidence>
<feature type="transmembrane region" description="Helical" evidence="6">
    <location>
        <begin position="102"/>
        <end position="121"/>
    </location>
</feature>
<feature type="transmembrane region" description="Helical" evidence="6">
    <location>
        <begin position="76"/>
        <end position="95"/>
    </location>
</feature>
<proteinExistence type="predicted"/>
<dbReference type="InterPro" id="IPR050189">
    <property type="entry name" value="MFS_Efflux_Transporters"/>
</dbReference>
<evidence type="ECO:0000259" key="7">
    <source>
        <dbReference type="PROSITE" id="PS50850"/>
    </source>
</evidence>
<protein>
    <recommendedName>
        <fullName evidence="7">Major facilitator superfamily (MFS) profile domain-containing protein</fullName>
    </recommendedName>
</protein>
<dbReference type="InterPro" id="IPR020846">
    <property type="entry name" value="MFS_dom"/>
</dbReference>
<dbReference type="InterPro" id="IPR011701">
    <property type="entry name" value="MFS"/>
</dbReference>
<dbReference type="PROSITE" id="PS50850">
    <property type="entry name" value="MFS"/>
    <property type="match status" value="1"/>
</dbReference>
<comment type="subcellular location">
    <subcellularLocation>
        <location evidence="1">Cell membrane</location>
        <topology evidence="1">Multi-pass membrane protein</topology>
    </subcellularLocation>
</comment>
<name>A0A1S1L6S6_9MYCO</name>
<feature type="transmembrane region" description="Helical" evidence="6">
    <location>
        <begin position="127"/>
        <end position="153"/>
    </location>
</feature>
<dbReference type="CDD" id="cd17324">
    <property type="entry name" value="MFS_NepI_like"/>
    <property type="match status" value="1"/>
</dbReference>
<keyword evidence="5 6" id="KW-0472">Membrane</keyword>
<evidence type="ECO:0000256" key="1">
    <source>
        <dbReference type="ARBA" id="ARBA00004651"/>
    </source>
</evidence>
<keyword evidence="3 6" id="KW-0812">Transmembrane</keyword>
<feature type="transmembrane region" description="Helical" evidence="6">
    <location>
        <begin position="188"/>
        <end position="210"/>
    </location>
</feature>
<feature type="transmembrane region" description="Helical" evidence="6">
    <location>
        <begin position="266"/>
        <end position="291"/>
    </location>
</feature>
<dbReference type="GeneID" id="57169508"/>
<dbReference type="STRING" id="948102.BKG76_22040"/>
<feature type="transmembrane region" description="Helical" evidence="6">
    <location>
        <begin position="362"/>
        <end position="382"/>
    </location>
</feature>
<dbReference type="EMBL" id="MLIK01000024">
    <property type="protein sequence ID" value="OHU19416.1"/>
    <property type="molecule type" value="Genomic_DNA"/>
</dbReference>